<reference evidence="1" key="1">
    <citation type="journal article" date="2018" name="Science">
        <title>Natural noncanonical protein splicing yields products with diverse ?-amino acid residues.</title>
        <authorList>
            <person name="Morinaka B.I."/>
            <person name="Lakis E."/>
            <person name="Verest M."/>
            <person name="Helf M.J."/>
            <person name="Scalvenzi T."/>
            <person name="Vagstad A.L."/>
            <person name="Sims J."/>
            <person name="Sunagawa S."/>
            <person name="Gugger M."/>
            <person name="Piel J."/>
        </authorList>
    </citation>
    <scope>NUCLEOTIDE SEQUENCE</scope>
    <source>
        <strain evidence="1">PCC 9205</strain>
    </source>
</reference>
<dbReference type="AlphaFoldDB" id="A0A2P0ZGL8"/>
<protein>
    <submittedName>
        <fullName evidence="1">Uncharacterized protein</fullName>
    </submittedName>
</protein>
<evidence type="ECO:0000313" key="1">
    <source>
        <dbReference type="EMBL" id="AVH79611.1"/>
    </source>
</evidence>
<organism evidence="1">
    <name type="scientific">Nostoc sp. PCC 9205</name>
    <dbReference type="NCBI Taxonomy" id="2099383"/>
    <lineage>
        <taxon>Bacteria</taxon>
        <taxon>Bacillati</taxon>
        <taxon>Cyanobacteriota</taxon>
        <taxon>Cyanophyceae</taxon>
        <taxon>Nostocales</taxon>
        <taxon>Nostocaceae</taxon>
        <taxon>Nostoc</taxon>
    </lineage>
</organism>
<name>A0A2P0ZGL8_9NOSO</name>
<dbReference type="EMBL" id="MG373776">
    <property type="protein sequence ID" value="AVH79611.1"/>
    <property type="molecule type" value="Genomic_DNA"/>
</dbReference>
<proteinExistence type="predicted"/>
<accession>A0A2P0ZGL8</accession>
<sequence>MISQQNNQRSPQAKLSTIIEQFAKLNVDLQSPYLNHNSTDIYTPL</sequence>